<organism evidence="2 3">
    <name type="scientific">Arachis hypogaea</name>
    <name type="common">Peanut</name>
    <dbReference type="NCBI Taxonomy" id="3818"/>
    <lineage>
        <taxon>Eukaryota</taxon>
        <taxon>Viridiplantae</taxon>
        <taxon>Streptophyta</taxon>
        <taxon>Embryophyta</taxon>
        <taxon>Tracheophyta</taxon>
        <taxon>Spermatophyta</taxon>
        <taxon>Magnoliopsida</taxon>
        <taxon>eudicotyledons</taxon>
        <taxon>Gunneridae</taxon>
        <taxon>Pentapetalae</taxon>
        <taxon>rosids</taxon>
        <taxon>fabids</taxon>
        <taxon>Fabales</taxon>
        <taxon>Fabaceae</taxon>
        <taxon>Papilionoideae</taxon>
        <taxon>50 kb inversion clade</taxon>
        <taxon>dalbergioids sensu lato</taxon>
        <taxon>Dalbergieae</taxon>
        <taxon>Pterocarpus clade</taxon>
        <taxon>Arachis</taxon>
    </lineage>
</organism>
<dbReference type="AlphaFoldDB" id="A0A444X4A1"/>
<keyword evidence="1" id="KW-0732">Signal</keyword>
<dbReference type="Proteomes" id="UP000289738">
    <property type="component" value="Chromosome B10"/>
</dbReference>
<name>A0A444X4A1_ARAHY</name>
<feature type="chain" id="PRO_5019327710" evidence="1">
    <location>
        <begin position="31"/>
        <end position="274"/>
    </location>
</feature>
<evidence type="ECO:0000313" key="3">
    <source>
        <dbReference type="Proteomes" id="UP000289738"/>
    </source>
</evidence>
<feature type="signal peptide" evidence="1">
    <location>
        <begin position="1"/>
        <end position="30"/>
    </location>
</feature>
<evidence type="ECO:0000256" key="1">
    <source>
        <dbReference type="SAM" id="SignalP"/>
    </source>
</evidence>
<evidence type="ECO:0000313" key="2">
    <source>
        <dbReference type="EMBL" id="RYQ84498.1"/>
    </source>
</evidence>
<proteinExistence type="predicted"/>
<keyword evidence="3" id="KW-1185">Reference proteome</keyword>
<dbReference type="STRING" id="3818.A0A444X4A1"/>
<accession>A0A444X4A1</accession>
<gene>
    <name evidence="2" type="ORF">Ahy_B10g103867</name>
</gene>
<comment type="caution">
    <text evidence="2">The sequence shown here is derived from an EMBL/GenBank/DDBJ whole genome shotgun (WGS) entry which is preliminary data.</text>
</comment>
<protein>
    <submittedName>
        <fullName evidence="2">Uncharacterized protein</fullName>
    </submittedName>
</protein>
<reference evidence="2 3" key="1">
    <citation type="submission" date="2019-01" db="EMBL/GenBank/DDBJ databases">
        <title>Sequencing of cultivated peanut Arachis hypogaea provides insights into genome evolution and oil improvement.</title>
        <authorList>
            <person name="Chen X."/>
        </authorList>
    </citation>
    <scope>NUCLEOTIDE SEQUENCE [LARGE SCALE GENOMIC DNA]</scope>
    <source>
        <strain evidence="3">cv. Fuhuasheng</strain>
        <tissue evidence="2">Leaves</tissue>
    </source>
</reference>
<sequence>MPFSTPRFTFTPHSLLPSLLILFTFVVAHSSSLHLPSPVTPVESALTVAAQPCRICAHRCLSLSLSLRSPLPRTHHRHLYAPHRHLCAHHRQEEESYEALRVFEILADREKHDVRATTYAKVSVYPREVQPESPNSYRARKREYFRMRHERRKAREVGPAANLRERFEQHRHVDLLNGIYASKKSKVRFKINDICASKLHLQLNSTIAIAYSLLYLVKLSWPKTLAMKWFNIKCKTDNFQADDDDVLYQGSQRCASPPLIGRDLVNQNNGETSN</sequence>
<dbReference type="EMBL" id="SDMP01000020">
    <property type="protein sequence ID" value="RYQ84498.1"/>
    <property type="molecule type" value="Genomic_DNA"/>
</dbReference>